<feature type="compositionally biased region" description="Polar residues" evidence="2">
    <location>
        <begin position="40"/>
        <end position="50"/>
    </location>
</feature>
<dbReference type="Pfam" id="PF08555">
    <property type="entry name" value="FAM32A"/>
    <property type="match status" value="1"/>
</dbReference>
<sequence>MSAYDAVQKGGLKLKGVSDHGSKKKKKKDKQKEKLKEAVSLQQEQEQQTMPERPVSTKTPAELAFERRKWKKLEEQLVDRAAKSHKDRIMDFNKHLDSLSEHFDIPKVSWTK</sequence>
<name>A0AAN9B845_9CAEN</name>
<dbReference type="Proteomes" id="UP001374579">
    <property type="component" value="Unassembled WGS sequence"/>
</dbReference>
<dbReference type="PANTHER" id="PTHR13282:SF6">
    <property type="entry name" value="PROTEIN FAM32A"/>
    <property type="match status" value="1"/>
</dbReference>
<evidence type="ECO:0000313" key="4">
    <source>
        <dbReference type="Proteomes" id="UP001374579"/>
    </source>
</evidence>
<reference evidence="3 4" key="1">
    <citation type="submission" date="2024-02" db="EMBL/GenBank/DDBJ databases">
        <title>Chromosome-scale genome assembly of the rough periwinkle Littorina saxatilis.</title>
        <authorList>
            <person name="De Jode A."/>
            <person name="Faria R."/>
            <person name="Formenti G."/>
            <person name="Sims Y."/>
            <person name="Smith T.P."/>
            <person name="Tracey A."/>
            <person name="Wood J.M.D."/>
            <person name="Zagrodzka Z.B."/>
            <person name="Johannesson K."/>
            <person name="Butlin R.K."/>
            <person name="Leder E.H."/>
        </authorList>
    </citation>
    <scope>NUCLEOTIDE SEQUENCE [LARGE SCALE GENOMIC DNA]</scope>
    <source>
        <strain evidence="3">Snail1</strain>
        <tissue evidence="3">Muscle</tissue>
    </source>
</reference>
<dbReference type="AlphaFoldDB" id="A0AAN9B845"/>
<protein>
    <recommendedName>
        <fullName evidence="5">Protein FAM32A</fullName>
    </recommendedName>
</protein>
<gene>
    <name evidence="3" type="ORF">V1264_023500</name>
</gene>
<comment type="caution">
    <text evidence="3">The sequence shown here is derived from an EMBL/GenBank/DDBJ whole genome shotgun (WGS) entry which is preliminary data.</text>
</comment>
<dbReference type="InterPro" id="IPR013865">
    <property type="entry name" value="FAM32A"/>
</dbReference>
<keyword evidence="4" id="KW-1185">Reference proteome</keyword>
<evidence type="ECO:0000256" key="1">
    <source>
        <dbReference type="ARBA" id="ARBA00008948"/>
    </source>
</evidence>
<dbReference type="GO" id="GO:0005730">
    <property type="term" value="C:nucleolus"/>
    <property type="evidence" value="ECO:0007669"/>
    <property type="project" value="TreeGrafter"/>
</dbReference>
<dbReference type="PANTHER" id="PTHR13282">
    <property type="entry name" value="PROTEIN FAM32A"/>
    <property type="match status" value="1"/>
</dbReference>
<evidence type="ECO:0000313" key="3">
    <source>
        <dbReference type="EMBL" id="KAK7100572.1"/>
    </source>
</evidence>
<evidence type="ECO:0008006" key="5">
    <source>
        <dbReference type="Google" id="ProtNLM"/>
    </source>
</evidence>
<feature type="region of interest" description="Disordered" evidence="2">
    <location>
        <begin position="1"/>
        <end position="59"/>
    </location>
</feature>
<dbReference type="EMBL" id="JBAMIC010000011">
    <property type="protein sequence ID" value="KAK7100572.1"/>
    <property type="molecule type" value="Genomic_DNA"/>
</dbReference>
<organism evidence="3 4">
    <name type="scientific">Littorina saxatilis</name>
    <dbReference type="NCBI Taxonomy" id="31220"/>
    <lineage>
        <taxon>Eukaryota</taxon>
        <taxon>Metazoa</taxon>
        <taxon>Spiralia</taxon>
        <taxon>Lophotrochozoa</taxon>
        <taxon>Mollusca</taxon>
        <taxon>Gastropoda</taxon>
        <taxon>Caenogastropoda</taxon>
        <taxon>Littorinimorpha</taxon>
        <taxon>Littorinoidea</taxon>
        <taxon>Littorinidae</taxon>
        <taxon>Littorina</taxon>
    </lineage>
</organism>
<comment type="similarity">
    <text evidence="1">Belongs to the FAM32 family.</text>
</comment>
<proteinExistence type="inferred from homology"/>
<evidence type="ECO:0000256" key="2">
    <source>
        <dbReference type="SAM" id="MobiDB-lite"/>
    </source>
</evidence>
<accession>A0AAN9B845</accession>